<feature type="transmembrane region" description="Helical" evidence="7">
    <location>
        <begin position="12"/>
        <end position="32"/>
    </location>
</feature>
<accession>A0A0N7HX39</accession>
<dbReference type="PANTHER" id="PTHR30576">
    <property type="entry name" value="COLANIC BIOSYNTHESIS UDP-GLUCOSE LIPID CARRIER TRANSFERASE"/>
    <property type="match status" value="1"/>
</dbReference>
<evidence type="ECO:0000256" key="5">
    <source>
        <dbReference type="ARBA" id="ARBA00022989"/>
    </source>
</evidence>
<dbReference type="InterPro" id="IPR017473">
    <property type="entry name" value="Undecaprenyl-P_gluc_Ptfrase"/>
</dbReference>
<keyword evidence="3 9" id="KW-0808">Transferase</keyword>
<comment type="similarity">
    <text evidence="2">Belongs to the bacterial sugar transferase family.</text>
</comment>
<dbReference type="STRING" id="512763.DC20_20755"/>
<dbReference type="GO" id="GO:0016020">
    <property type="term" value="C:membrane"/>
    <property type="evidence" value="ECO:0007669"/>
    <property type="project" value="UniProtKB-SubCell"/>
</dbReference>
<evidence type="ECO:0000259" key="8">
    <source>
        <dbReference type="Pfam" id="PF02397"/>
    </source>
</evidence>
<feature type="domain" description="Bacterial sugar transferase" evidence="8">
    <location>
        <begin position="272"/>
        <end position="455"/>
    </location>
</feature>
<feature type="transmembrane region" description="Helical" evidence="7">
    <location>
        <begin position="277"/>
        <end position="299"/>
    </location>
</feature>
<dbReference type="NCBIfam" id="TIGR03023">
    <property type="entry name" value="WcaJ_sugtrans"/>
    <property type="match status" value="1"/>
</dbReference>
<dbReference type="GO" id="GO:0016780">
    <property type="term" value="F:phosphotransferase activity, for other substituted phosphate groups"/>
    <property type="evidence" value="ECO:0007669"/>
    <property type="project" value="TreeGrafter"/>
</dbReference>
<gene>
    <name evidence="9" type="ORF">DC20_20755</name>
</gene>
<sequence length="462" mass="54359">MNNSFKRFLQLLFLVLDIVVLNVVYLIAQKIFEEDPESHFYMRYSQYWLIMNGIWLLLAWFGKVYATDSISYFERFLRATFRVYFVWAGINILYLYLPRVIQLSKPLVFTTVIVFLFGLIINRFIYFSIREWVKKTVHLKRKILILGNNQVAKKLTNYLEKQGAGVNIIGFVDDKGGTAVSPGYPVFKGIQDALHISKELRVNEIYSTIMPENNHQVYNLMQQADKDLVRFRIVPDFSYFINRPIYIDYLNDLPILTVRKEPLEEEVNRFTKRAFDIVVSALVIVFILSWLYPLIGLLIKLESKGPIIFSQLRSGKNNRPFNCYKFRSMGENNDPAKQATKNDKRVTKIGRILRKTSLDEFPQFINVLKGEMSIVGPRPHMLKHTEDFSSQADDYMIRQFLKPGITGWAQVNGYRGEITELYHIKKRVEFDLWYLENWSLWLDIRIMFLTVYNAVKGEENAY</sequence>
<evidence type="ECO:0000256" key="3">
    <source>
        <dbReference type="ARBA" id="ARBA00022679"/>
    </source>
</evidence>
<dbReference type="OrthoDB" id="9808602at2"/>
<name>A0A0N7HX39_9BACT</name>
<dbReference type="EMBL" id="CP012643">
    <property type="protein sequence ID" value="ALJ00977.1"/>
    <property type="molecule type" value="Genomic_DNA"/>
</dbReference>
<feature type="transmembrane region" description="Helical" evidence="7">
    <location>
        <begin position="44"/>
        <end position="62"/>
    </location>
</feature>
<evidence type="ECO:0000256" key="1">
    <source>
        <dbReference type="ARBA" id="ARBA00004141"/>
    </source>
</evidence>
<proteinExistence type="inferred from homology"/>
<dbReference type="RefSeq" id="WP_062545608.1">
    <property type="nucleotide sequence ID" value="NZ_CP012643.1"/>
</dbReference>
<dbReference type="InterPro" id="IPR003362">
    <property type="entry name" value="Bact_transf"/>
</dbReference>
<keyword evidence="5 7" id="KW-1133">Transmembrane helix</keyword>
<comment type="subcellular location">
    <subcellularLocation>
        <location evidence="1">Membrane</location>
        <topology evidence="1">Multi-pass membrane protein</topology>
    </subcellularLocation>
</comment>
<feature type="transmembrane region" description="Helical" evidence="7">
    <location>
        <begin position="83"/>
        <end position="101"/>
    </location>
</feature>
<dbReference type="NCBIfam" id="TIGR03025">
    <property type="entry name" value="EPS_sugtrans"/>
    <property type="match status" value="1"/>
</dbReference>
<keyword evidence="4 7" id="KW-0812">Transmembrane</keyword>
<protein>
    <submittedName>
        <fullName evidence="9">UDP-phosphate glucose phosphotransferase</fullName>
    </submittedName>
</protein>
<feature type="transmembrane region" description="Helical" evidence="7">
    <location>
        <begin position="107"/>
        <end position="126"/>
    </location>
</feature>
<evidence type="ECO:0000256" key="4">
    <source>
        <dbReference type="ARBA" id="ARBA00022692"/>
    </source>
</evidence>
<evidence type="ECO:0000256" key="7">
    <source>
        <dbReference type="SAM" id="Phobius"/>
    </source>
</evidence>
<evidence type="ECO:0000313" key="10">
    <source>
        <dbReference type="Proteomes" id="UP000061382"/>
    </source>
</evidence>
<dbReference type="Gene3D" id="3.40.50.720">
    <property type="entry name" value="NAD(P)-binding Rossmann-like Domain"/>
    <property type="match status" value="1"/>
</dbReference>
<evidence type="ECO:0000256" key="6">
    <source>
        <dbReference type="ARBA" id="ARBA00023136"/>
    </source>
</evidence>
<evidence type="ECO:0000313" key="9">
    <source>
        <dbReference type="EMBL" id="ALJ00977.1"/>
    </source>
</evidence>
<reference evidence="9 10" key="1">
    <citation type="submission" date="2015-08" db="EMBL/GenBank/DDBJ databases">
        <title>Complete genome sequence of Rufibacter tibetensis strain 1351t, a radiation-resistant bacterium from tibet plateau.</title>
        <authorList>
            <person name="Dai J."/>
        </authorList>
    </citation>
    <scope>NUCLEOTIDE SEQUENCE [LARGE SCALE GENOMIC DNA]</scope>
    <source>
        <strain evidence="9 10">1351</strain>
    </source>
</reference>
<keyword evidence="10" id="KW-1185">Reference proteome</keyword>
<dbReference type="Proteomes" id="UP000061382">
    <property type="component" value="Chromosome"/>
</dbReference>
<dbReference type="Pfam" id="PF02397">
    <property type="entry name" value="Bac_transf"/>
    <property type="match status" value="1"/>
</dbReference>
<evidence type="ECO:0000256" key="2">
    <source>
        <dbReference type="ARBA" id="ARBA00006464"/>
    </source>
</evidence>
<dbReference type="PANTHER" id="PTHR30576:SF0">
    <property type="entry name" value="UNDECAPRENYL-PHOSPHATE N-ACETYLGALACTOSAMINYL 1-PHOSPHATE TRANSFERASE-RELATED"/>
    <property type="match status" value="1"/>
</dbReference>
<dbReference type="Pfam" id="PF13727">
    <property type="entry name" value="CoA_binding_3"/>
    <property type="match status" value="1"/>
</dbReference>
<keyword evidence="6 7" id="KW-0472">Membrane</keyword>
<dbReference type="KEGG" id="rti:DC20_20755"/>
<organism evidence="9 10">
    <name type="scientific">Rufibacter tibetensis</name>
    <dbReference type="NCBI Taxonomy" id="512763"/>
    <lineage>
        <taxon>Bacteria</taxon>
        <taxon>Pseudomonadati</taxon>
        <taxon>Bacteroidota</taxon>
        <taxon>Cytophagia</taxon>
        <taxon>Cytophagales</taxon>
        <taxon>Hymenobacteraceae</taxon>
        <taxon>Rufibacter</taxon>
    </lineage>
</organism>
<dbReference type="InterPro" id="IPR017475">
    <property type="entry name" value="EPS_sugar_tfrase"/>
</dbReference>
<dbReference type="AlphaFoldDB" id="A0A0N7HX39"/>
<dbReference type="PATRIC" id="fig|512763.3.peg.4558"/>